<gene>
    <name evidence="1" type="ORF">WHR41_06089</name>
</gene>
<accession>A0AB34KKW0</accession>
<comment type="caution">
    <text evidence="1">The sequence shown here is derived from an EMBL/GenBank/DDBJ whole genome shotgun (WGS) entry which is preliminary data.</text>
</comment>
<keyword evidence="2" id="KW-1185">Reference proteome</keyword>
<dbReference type="AlphaFoldDB" id="A0AB34KKW0"/>
<proteinExistence type="predicted"/>
<dbReference type="GeneID" id="96007532"/>
<name>A0AB34KKW0_9PEZI</name>
<reference evidence="1 2" key="1">
    <citation type="journal article" date="2020" name="Microbiol. Resour. Announc.">
        <title>Draft Genome Sequence of a Cladosporium Species Isolated from the Mesophotic Ascidian Didemnum maculosum.</title>
        <authorList>
            <person name="Gioti A."/>
            <person name="Siaperas R."/>
            <person name="Nikolaivits E."/>
            <person name="Le Goff G."/>
            <person name="Ouazzani J."/>
            <person name="Kotoulas G."/>
            <person name="Topakas E."/>
        </authorList>
    </citation>
    <scope>NUCLEOTIDE SEQUENCE [LARGE SCALE GENOMIC DNA]</scope>
    <source>
        <strain evidence="1 2">TM138-S3</strain>
    </source>
</reference>
<organism evidence="1 2">
    <name type="scientific">Cladosporium halotolerans</name>
    <dbReference type="NCBI Taxonomy" id="1052096"/>
    <lineage>
        <taxon>Eukaryota</taxon>
        <taxon>Fungi</taxon>
        <taxon>Dikarya</taxon>
        <taxon>Ascomycota</taxon>
        <taxon>Pezizomycotina</taxon>
        <taxon>Dothideomycetes</taxon>
        <taxon>Dothideomycetidae</taxon>
        <taxon>Cladosporiales</taxon>
        <taxon>Cladosporiaceae</taxon>
        <taxon>Cladosporium</taxon>
    </lineage>
</organism>
<dbReference type="RefSeq" id="XP_069228823.1">
    <property type="nucleotide sequence ID" value="XM_069374694.1"/>
</dbReference>
<protein>
    <submittedName>
        <fullName evidence="1">Uncharacterized protein</fullName>
    </submittedName>
</protein>
<evidence type="ECO:0000313" key="1">
    <source>
        <dbReference type="EMBL" id="KAL1585717.1"/>
    </source>
</evidence>
<sequence length="207" mass="23617">MLCSNTQALSLSFKVPRRNSTLLQIQLRPNDDPAKTGYHLIFPDAPLSAFLGFPVCSAKIHASHDTGYAATYGWIQFTRERPSATVPGEWEMDPIPLASTLNTPFAWFGPEPQLFDAPSRLERKDIDWTAWSFLAYAEDSLMTKAVRPILGFEWGFRIENGEVSIKSLKMLNVHQAWEQQRALLESKFKGWRFDELDPDVRVEMLDP</sequence>
<evidence type="ECO:0000313" key="2">
    <source>
        <dbReference type="Proteomes" id="UP000803884"/>
    </source>
</evidence>
<dbReference type="Proteomes" id="UP000803884">
    <property type="component" value="Unassembled WGS sequence"/>
</dbReference>
<dbReference type="EMBL" id="JAAQHG020000018">
    <property type="protein sequence ID" value="KAL1585717.1"/>
    <property type="molecule type" value="Genomic_DNA"/>
</dbReference>